<dbReference type="FunFam" id="2.110.10.10:FF:000018">
    <property type="entry name" value="Matrix metallopeptidase 25b"/>
    <property type="match status" value="1"/>
</dbReference>
<keyword evidence="5" id="KW-0677">Repeat</keyword>
<evidence type="ECO:0000256" key="12">
    <source>
        <dbReference type="PIRSR" id="PIRSR621190-2"/>
    </source>
</evidence>
<evidence type="ECO:0000256" key="4">
    <source>
        <dbReference type="ARBA" id="ARBA00022729"/>
    </source>
</evidence>
<dbReference type="AlphaFoldDB" id="A0A9J6EZJ8"/>
<dbReference type="InterPro" id="IPR021190">
    <property type="entry name" value="Pept_M10A"/>
</dbReference>
<dbReference type="Gene3D" id="2.110.10.10">
    <property type="entry name" value="Hemopexin-like domain"/>
    <property type="match status" value="1"/>
</dbReference>
<accession>A0A9J6EZJ8</accession>
<evidence type="ECO:0000256" key="2">
    <source>
        <dbReference type="ARBA" id="ARBA00022670"/>
    </source>
</evidence>
<dbReference type="InterPro" id="IPR000585">
    <property type="entry name" value="Hemopexin-like_dom"/>
</dbReference>
<organism evidence="16 17">
    <name type="scientific">Rhipicephalus microplus</name>
    <name type="common">Cattle tick</name>
    <name type="synonym">Boophilus microplus</name>
    <dbReference type="NCBI Taxonomy" id="6941"/>
    <lineage>
        <taxon>Eukaryota</taxon>
        <taxon>Metazoa</taxon>
        <taxon>Ecdysozoa</taxon>
        <taxon>Arthropoda</taxon>
        <taxon>Chelicerata</taxon>
        <taxon>Arachnida</taxon>
        <taxon>Acari</taxon>
        <taxon>Parasitiformes</taxon>
        <taxon>Ixodida</taxon>
        <taxon>Ixodoidea</taxon>
        <taxon>Ixodidae</taxon>
        <taxon>Rhipicephalinae</taxon>
        <taxon>Rhipicephalus</taxon>
        <taxon>Boophilus</taxon>
    </lineage>
</organism>
<comment type="caution">
    <text evidence="16">The sequence shown here is derived from an EMBL/GenBank/DDBJ whole genome shotgun (WGS) entry which is preliminary data.</text>
</comment>
<dbReference type="GO" id="GO:0031012">
    <property type="term" value="C:extracellular matrix"/>
    <property type="evidence" value="ECO:0007669"/>
    <property type="project" value="InterPro"/>
</dbReference>
<keyword evidence="7 11" id="KW-0862">Zinc</keyword>
<protein>
    <recommendedName>
        <fullName evidence="15">Peptidase M10 metallopeptidase domain-containing protein</fullName>
    </recommendedName>
</protein>
<keyword evidence="3 11" id="KW-0479">Metal-binding</keyword>
<dbReference type="PIRSF" id="PIRSF001191">
    <property type="entry name" value="Peptidase_M10A_matrix"/>
    <property type="match status" value="1"/>
</dbReference>
<evidence type="ECO:0000259" key="15">
    <source>
        <dbReference type="Pfam" id="PF00413"/>
    </source>
</evidence>
<feature type="repeat" description="Hemopexin" evidence="14">
    <location>
        <begin position="263"/>
        <end position="308"/>
    </location>
</feature>
<feature type="binding site" evidence="12">
    <location>
        <position position="48"/>
    </location>
    <ligand>
        <name>Zn(2+)</name>
        <dbReference type="ChEBI" id="CHEBI:29105"/>
        <label>2</label>
        <note>catalytic</note>
    </ligand>
</feature>
<keyword evidence="12" id="KW-0106">Calcium</keyword>
<feature type="binding site" evidence="11">
    <location>
        <position position="34"/>
    </location>
    <ligand>
        <name>Zn(2+)</name>
        <dbReference type="ChEBI" id="CHEBI:29105"/>
        <label>2</label>
        <note>catalytic</note>
    </ligand>
</feature>
<dbReference type="GO" id="GO:0006508">
    <property type="term" value="P:proteolysis"/>
    <property type="evidence" value="ECO:0007669"/>
    <property type="project" value="UniProtKB-KW"/>
</dbReference>
<dbReference type="SUPFAM" id="SSF50923">
    <property type="entry name" value="Hemopexin-like domain"/>
    <property type="match status" value="1"/>
</dbReference>
<evidence type="ECO:0000256" key="13">
    <source>
        <dbReference type="PIRSR" id="PIRSR621190-4"/>
    </source>
</evidence>
<dbReference type="GO" id="GO:0030198">
    <property type="term" value="P:extracellular matrix organization"/>
    <property type="evidence" value="ECO:0007669"/>
    <property type="project" value="TreeGrafter"/>
</dbReference>
<dbReference type="PANTHER" id="PTHR10201">
    <property type="entry name" value="MATRIX METALLOPROTEINASE"/>
    <property type="match status" value="1"/>
</dbReference>
<dbReference type="InterPro" id="IPR001818">
    <property type="entry name" value="Pept_M10_metallopeptidase"/>
</dbReference>
<dbReference type="Pfam" id="PF00413">
    <property type="entry name" value="Peptidase_M10"/>
    <property type="match status" value="1"/>
</dbReference>
<dbReference type="CDD" id="cd00094">
    <property type="entry name" value="HX"/>
    <property type="match status" value="1"/>
</dbReference>
<feature type="domain" description="Peptidase M10 metallopeptidase" evidence="15">
    <location>
        <begin position="21"/>
        <end position="74"/>
    </location>
</feature>
<evidence type="ECO:0000313" key="16">
    <source>
        <dbReference type="EMBL" id="KAH8039890.1"/>
    </source>
</evidence>
<feature type="binding site" evidence="12">
    <location>
        <position position="221"/>
    </location>
    <ligand>
        <name>Ca(2+)</name>
        <dbReference type="ChEBI" id="CHEBI:29108"/>
        <label>5</label>
    </ligand>
</feature>
<feature type="repeat" description="Hemopexin" evidence="14">
    <location>
        <begin position="120"/>
        <end position="164"/>
    </location>
</feature>
<feature type="modified residue" description="Phosphotyrosine; by PKDCC" evidence="13">
    <location>
        <position position="202"/>
    </location>
</feature>
<keyword evidence="8" id="KW-0482">Metalloprotease</keyword>
<evidence type="ECO:0000256" key="9">
    <source>
        <dbReference type="ARBA" id="ARBA00023145"/>
    </source>
</evidence>
<gene>
    <name evidence="16" type="ORF">HPB51_009146</name>
</gene>
<dbReference type="EMBL" id="JABSTU010000001">
    <property type="protein sequence ID" value="KAH8039890.1"/>
    <property type="molecule type" value="Genomic_DNA"/>
</dbReference>
<evidence type="ECO:0000256" key="1">
    <source>
        <dbReference type="ARBA" id="ARBA00010370"/>
    </source>
</evidence>
<reference evidence="16" key="1">
    <citation type="journal article" date="2020" name="Cell">
        <title>Large-Scale Comparative Analyses of Tick Genomes Elucidate Their Genetic Diversity and Vector Capacities.</title>
        <authorList>
            <consortium name="Tick Genome and Microbiome Consortium (TIGMIC)"/>
            <person name="Jia N."/>
            <person name="Wang J."/>
            <person name="Shi W."/>
            <person name="Du L."/>
            <person name="Sun Y."/>
            <person name="Zhan W."/>
            <person name="Jiang J.F."/>
            <person name="Wang Q."/>
            <person name="Zhang B."/>
            <person name="Ji P."/>
            <person name="Bell-Sakyi L."/>
            <person name="Cui X.M."/>
            <person name="Yuan T.T."/>
            <person name="Jiang B.G."/>
            <person name="Yang W.F."/>
            <person name="Lam T.T."/>
            <person name="Chang Q.C."/>
            <person name="Ding S.J."/>
            <person name="Wang X.J."/>
            <person name="Zhu J.G."/>
            <person name="Ruan X.D."/>
            <person name="Zhao L."/>
            <person name="Wei J.T."/>
            <person name="Ye R.Z."/>
            <person name="Que T.C."/>
            <person name="Du C.H."/>
            <person name="Zhou Y.H."/>
            <person name="Cheng J.X."/>
            <person name="Dai P.F."/>
            <person name="Guo W.B."/>
            <person name="Han X.H."/>
            <person name="Huang E.J."/>
            <person name="Li L.F."/>
            <person name="Wei W."/>
            <person name="Gao Y.C."/>
            <person name="Liu J.Z."/>
            <person name="Shao H.Z."/>
            <person name="Wang X."/>
            <person name="Wang C.C."/>
            <person name="Yang T.C."/>
            <person name="Huo Q.B."/>
            <person name="Li W."/>
            <person name="Chen H.Y."/>
            <person name="Chen S.E."/>
            <person name="Zhou L.G."/>
            <person name="Ni X.B."/>
            <person name="Tian J.H."/>
            <person name="Sheng Y."/>
            <person name="Liu T."/>
            <person name="Pan Y.S."/>
            <person name="Xia L.Y."/>
            <person name="Li J."/>
            <person name="Zhao F."/>
            <person name="Cao W.C."/>
        </authorList>
    </citation>
    <scope>NUCLEOTIDE SEQUENCE</scope>
    <source>
        <strain evidence="16">Rmic-2018</strain>
    </source>
</reference>
<evidence type="ECO:0000256" key="7">
    <source>
        <dbReference type="ARBA" id="ARBA00022833"/>
    </source>
</evidence>
<feature type="binding site" evidence="12">
    <location>
        <position position="126"/>
    </location>
    <ligand>
        <name>Ca(2+)</name>
        <dbReference type="ChEBI" id="CHEBI:29108"/>
        <label>5</label>
    </ligand>
</feature>
<dbReference type="Proteomes" id="UP000821866">
    <property type="component" value="Chromosome 1"/>
</dbReference>
<dbReference type="InterPro" id="IPR018487">
    <property type="entry name" value="Hemopexin-like_repeat"/>
</dbReference>
<feature type="binding site" evidence="12">
    <location>
        <position position="267"/>
    </location>
    <ligand>
        <name>Ca(2+)</name>
        <dbReference type="ChEBI" id="CHEBI:29108"/>
        <label>4</label>
    </ligand>
</feature>
<comment type="cofactor">
    <cofactor evidence="12">
        <name>Ca(2+)</name>
        <dbReference type="ChEBI" id="CHEBI:29108"/>
    </cofactor>
    <text evidence="12">Can bind about 5 Ca(2+) ions per subunit.</text>
</comment>
<feature type="active site" evidence="10">
    <location>
        <position position="31"/>
    </location>
</feature>
<evidence type="ECO:0000256" key="5">
    <source>
        <dbReference type="ARBA" id="ARBA00022737"/>
    </source>
</evidence>
<evidence type="ECO:0000256" key="6">
    <source>
        <dbReference type="ARBA" id="ARBA00022801"/>
    </source>
</evidence>
<dbReference type="InterPro" id="IPR036375">
    <property type="entry name" value="Hemopexin-like_dom_sf"/>
</dbReference>
<feature type="repeat" description="Hemopexin" evidence="14">
    <location>
        <begin position="215"/>
        <end position="262"/>
    </location>
</feature>
<dbReference type="PRINTS" id="PR00138">
    <property type="entry name" value="MATRIXIN"/>
</dbReference>
<evidence type="ECO:0000256" key="14">
    <source>
        <dbReference type="PROSITE-ProRule" id="PRU01011"/>
    </source>
</evidence>
<dbReference type="VEuPathDB" id="VectorBase:LOC119181739"/>
<feature type="binding site" evidence="11">
    <location>
        <position position="40"/>
    </location>
    <ligand>
        <name>Zn(2+)</name>
        <dbReference type="ChEBI" id="CHEBI:29105"/>
        <label>2</label>
        <note>catalytic</note>
    </ligand>
</feature>
<sequence length="350" mass="40216">MFVVANNFTHRKAPSSLYVCEVSLFAVAAHEFGHSLGLSHSSVPGSLMYPYYQGVKEDFQLPYDDKVGIQRLYGMFPCARPHACVRMRIVYSQYVPPAPRPPQQPPPQTPVDDGKPDGCSTSIDAIAVIRRELFVFKGKYFWRINEQGLKEGYPVEISLFWFDLPPNFEKIDAVYERPDQKIAFFIGRQYWLFSSNRPLPGYPRPLTNLGLPASLTHVDAAMVWGHNGKTYFFSGDQYWRYDEFDRSVEFDYPRHIRMWRGVPHGVDAAFQHTDGQTYFFKGQKFWRFNDRRMHIYNRTQHVGEWFGCPVAKASYADEHSALSSNAVFTLVSTPLLILVTALTLALGQRS</sequence>
<keyword evidence="17" id="KW-1185">Reference proteome</keyword>
<evidence type="ECO:0000256" key="8">
    <source>
        <dbReference type="ARBA" id="ARBA00023049"/>
    </source>
</evidence>
<dbReference type="GO" id="GO:0008270">
    <property type="term" value="F:zinc ion binding"/>
    <property type="evidence" value="ECO:0007669"/>
    <property type="project" value="InterPro"/>
</dbReference>
<feature type="binding site" evidence="12">
    <location>
        <position position="172"/>
    </location>
    <ligand>
        <name>Ca(2+)</name>
        <dbReference type="ChEBI" id="CHEBI:29108"/>
        <label>4</label>
    </ligand>
</feature>
<comment type="similarity">
    <text evidence="1">Belongs to the peptidase M10A family.</text>
</comment>
<name>A0A9J6EZJ8_RHIMP</name>
<reference evidence="16" key="2">
    <citation type="submission" date="2021-09" db="EMBL/GenBank/DDBJ databases">
        <authorList>
            <person name="Jia N."/>
            <person name="Wang J."/>
            <person name="Shi W."/>
            <person name="Du L."/>
            <person name="Sun Y."/>
            <person name="Zhan W."/>
            <person name="Jiang J."/>
            <person name="Wang Q."/>
            <person name="Zhang B."/>
            <person name="Ji P."/>
            <person name="Sakyi L.B."/>
            <person name="Cui X."/>
            <person name="Yuan T."/>
            <person name="Jiang B."/>
            <person name="Yang W."/>
            <person name="Lam T.T.-Y."/>
            <person name="Chang Q."/>
            <person name="Ding S."/>
            <person name="Wang X."/>
            <person name="Zhu J."/>
            <person name="Ruan X."/>
            <person name="Zhao L."/>
            <person name="Wei J."/>
            <person name="Que T."/>
            <person name="Du C."/>
            <person name="Cheng J."/>
            <person name="Dai P."/>
            <person name="Han X."/>
            <person name="Huang E."/>
            <person name="Gao Y."/>
            <person name="Liu J."/>
            <person name="Shao H."/>
            <person name="Ye R."/>
            <person name="Li L."/>
            <person name="Wei W."/>
            <person name="Wang X."/>
            <person name="Wang C."/>
            <person name="Huo Q."/>
            <person name="Li W."/>
            <person name="Guo W."/>
            <person name="Chen H."/>
            <person name="Chen S."/>
            <person name="Zhou L."/>
            <person name="Zhou L."/>
            <person name="Ni X."/>
            <person name="Tian J."/>
            <person name="Zhou Y."/>
            <person name="Sheng Y."/>
            <person name="Liu T."/>
            <person name="Pan Y."/>
            <person name="Xia L."/>
            <person name="Li J."/>
            <person name="Zhao F."/>
            <person name="Cao W."/>
        </authorList>
    </citation>
    <scope>NUCLEOTIDE SEQUENCE</scope>
    <source>
        <strain evidence="16">Rmic-2018</strain>
        <tissue evidence="16">Larvae</tissue>
    </source>
</reference>
<comment type="cofactor">
    <cofactor evidence="12">
        <name>Zn(2+)</name>
        <dbReference type="ChEBI" id="CHEBI:29105"/>
    </cofactor>
    <text evidence="12">Binds 2 Zn(2+) ions per subunit.</text>
</comment>
<dbReference type="InterPro" id="IPR024079">
    <property type="entry name" value="MetalloPept_cat_dom_sf"/>
</dbReference>
<dbReference type="SUPFAM" id="SSF55486">
    <property type="entry name" value="Metalloproteases ('zincins'), catalytic domain"/>
    <property type="match status" value="1"/>
</dbReference>
<dbReference type="Pfam" id="PF00045">
    <property type="entry name" value="Hemopexin"/>
    <property type="match status" value="4"/>
</dbReference>
<evidence type="ECO:0000313" key="17">
    <source>
        <dbReference type="Proteomes" id="UP000821866"/>
    </source>
</evidence>
<dbReference type="GO" id="GO:0004222">
    <property type="term" value="F:metalloendopeptidase activity"/>
    <property type="evidence" value="ECO:0007669"/>
    <property type="project" value="InterPro"/>
</dbReference>
<keyword evidence="4" id="KW-0732">Signal</keyword>
<keyword evidence="6" id="KW-0378">Hydrolase</keyword>
<dbReference type="GO" id="GO:0005615">
    <property type="term" value="C:extracellular space"/>
    <property type="evidence" value="ECO:0007669"/>
    <property type="project" value="TreeGrafter"/>
</dbReference>
<evidence type="ECO:0000256" key="10">
    <source>
        <dbReference type="PIRSR" id="PIRSR001191-1"/>
    </source>
</evidence>
<feature type="binding site" evidence="12">
    <location>
        <position position="124"/>
    </location>
    <ligand>
        <name>Ca(2+)</name>
        <dbReference type="ChEBI" id="CHEBI:29108"/>
        <label>4</label>
    </ligand>
</feature>
<dbReference type="Gene3D" id="3.40.390.10">
    <property type="entry name" value="Collagenase (Catalytic Domain)"/>
    <property type="match status" value="1"/>
</dbReference>
<dbReference type="PANTHER" id="PTHR10201:SF291">
    <property type="entry name" value="MATRIX METALLOPROTEINASE 1, ISOFORM C-RELATED"/>
    <property type="match status" value="1"/>
</dbReference>
<evidence type="ECO:0000256" key="11">
    <source>
        <dbReference type="PIRSR" id="PIRSR001191-2"/>
    </source>
</evidence>
<dbReference type="GO" id="GO:0030574">
    <property type="term" value="P:collagen catabolic process"/>
    <property type="evidence" value="ECO:0007669"/>
    <property type="project" value="TreeGrafter"/>
</dbReference>
<evidence type="ECO:0000256" key="3">
    <source>
        <dbReference type="ARBA" id="ARBA00022723"/>
    </source>
</evidence>
<dbReference type="SMART" id="SM00120">
    <property type="entry name" value="HX"/>
    <property type="match status" value="4"/>
</dbReference>
<keyword evidence="9" id="KW-0865">Zymogen</keyword>
<keyword evidence="2" id="KW-0645">Protease</keyword>
<dbReference type="PROSITE" id="PS51642">
    <property type="entry name" value="HEMOPEXIN_2"/>
    <property type="match status" value="4"/>
</dbReference>
<proteinExistence type="inferred from homology"/>
<feature type="binding site" evidence="11">
    <location>
        <position position="30"/>
    </location>
    <ligand>
        <name>Zn(2+)</name>
        <dbReference type="ChEBI" id="CHEBI:29105"/>
        <label>2</label>
        <note>catalytic</note>
    </ligand>
</feature>
<feature type="repeat" description="Hemopexin" evidence="14">
    <location>
        <begin position="168"/>
        <end position="213"/>
    </location>
</feature>